<sequence>MFGCVTLKTPLRRKKNFIYYDPMFSDISKTPFYQTQFKSLRKAETIHERAFVLTEKGNFVILEESLI</sequence>
<reference evidence="1 2" key="1">
    <citation type="journal article" date="2017" name="Water Res.">
        <title>Discovery and metagenomic analysis of an anammox bacterial enrichment related to Candidatus "Brocadia caroliniensis" in a full-scale glycerol-fed nitritation-denitritation separate centrate treatment process.</title>
        <authorList>
            <person name="Park H."/>
            <person name="Brotto A.C."/>
            <person name="van Loosdrecht M.C."/>
            <person name="Chandran K."/>
        </authorList>
    </citation>
    <scope>NUCLEOTIDE SEQUENCE [LARGE SCALE GENOMIC DNA]</scope>
    <source>
        <strain evidence="1">26THWARD</strain>
    </source>
</reference>
<dbReference type="EMBL" id="AYTS01000085">
    <property type="protein sequence ID" value="OOP56342.1"/>
    <property type="molecule type" value="Genomic_DNA"/>
</dbReference>
<dbReference type="STRING" id="1004156.AYP45_09820"/>
<protein>
    <submittedName>
        <fullName evidence="1">Uncharacterized protein</fullName>
    </submittedName>
</protein>
<comment type="caution">
    <text evidence="1">The sequence shown here is derived from an EMBL/GenBank/DDBJ whole genome shotgun (WGS) entry which is preliminary data.</text>
</comment>
<dbReference type="AlphaFoldDB" id="A0A1V4AT71"/>
<evidence type="ECO:0000313" key="1">
    <source>
        <dbReference type="EMBL" id="OOP56342.1"/>
    </source>
</evidence>
<evidence type="ECO:0000313" key="2">
    <source>
        <dbReference type="Proteomes" id="UP000189681"/>
    </source>
</evidence>
<gene>
    <name evidence="1" type="ORF">AYP45_09820</name>
</gene>
<organism evidence="1 2">
    <name type="scientific">Candidatus Brocadia carolinensis</name>
    <dbReference type="NCBI Taxonomy" id="1004156"/>
    <lineage>
        <taxon>Bacteria</taxon>
        <taxon>Pseudomonadati</taxon>
        <taxon>Planctomycetota</taxon>
        <taxon>Candidatus Brocadiia</taxon>
        <taxon>Candidatus Brocadiales</taxon>
        <taxon>Candidatus Brocadiaceae</taxon>
        <taxon>Candidatus Brocadia</taxon>
    </lineage>
</organism>
<name>A0A1V4AT71_9BACT</name>
<proteinExistence type="predicted"/>
<dbReference type="Proteomes" id="UP000189681">
    <property type="component" value="Unassembled WGS sequence"/>
</dbReference>
<accession>A0A1V4AT71</accession>